<dbReference type="InterPro" id="IPR036938">
    <property type="entry name" value="PAP2/HPO_sf"/>
</dbReference>
<reference evidence="3 4" key="1">
    <citation type="submission" date="2015-01" db="EMBL/GenBank/DDBJ databases">
        <title>Comparative genomics of the lactic acid bacteria isolated from the honey bee gut.</title>
        <authorList>
            <person name="Ellegaard K.M."/>
            <person name="Tamarit D."/>
            <person name="Javelind E."/>
            <person name="Olofsson T."/>
            <person name="Andersson S.G."/>
            <person name="Vasquez A."/>
        </authorList>
    </citation>
    <scope>NUCLEOTIDE SEQUENCE [LARGE SCALE GENOMIC DNA]</scope>
    <source>
        <strain evidence="3 4">Bin4</strain>
    </source>
</reference>
<dbReference type="AlphaFoldDB" id="A0A0F4LUK1"/>
<feature type="domain" description="Phosphatidic acid phosphatase type 2/haloperoxidase" evidence="2">
    <location>
        <begin position="81"/>
        <end position="190"/>
    </location>
</feature>
<dbReference type="InterPro" id="IPR000326">
    <property type="entry name" value="PAP2/HPO"/>
</dbReference>
<dbReference type="HOGENOM" id="CLU_072573_3_3_9"/>
<keyword evidence="4" id="KW-1185">Reference proteome</keyword>
<dbReference type="OrthoDB" id="9789113at2"/>
<dbReference type="PANTHER" id="PTHR14969:SF13">
    <property type="entry name" value="AT30094P"/>
    <property type="match status" value="1"/>
</dbReference>
<dbReference type="SMART" id="SM00014">
    <property type="entry name" value="acidPPc"/>
    <property type="match status" value="1"/>
</dbReference>
<dbReference type="EMBL" id="JXJQ01000006">
    <property type="protein sequence ID" value="KJY62320.1"/>
    <property type="molecule type" value="Genomic_DNA"/>
</dbReference>
<feature type="transmembrane region" description="Helical" evidence="1">
    <location>
        <begin position="123"/>
        <end position="141"/>
    </location>
</feature>
<dbReference type="RefSeq" id="WP_052725170.1">
    <property type="nucleotide sequence ID" value="NZ_JBHSZT010000001.1"/>
</dbReference>
<evidence type="ECO:0000313" key="3">
    <source>
        <dbReference type="EMBL" id="KJY62320.1"/>
    </source>
</evidence>
<dbReference type="SUPFAM" id="SSF48317">
    <property type="entry name" value="Acid phosphatase/Vanadium-dependent haloperoxidase"/>
    <property type="match status" value="1"/>
</dbReference>
<organism evidence="3 4">
    <name type="scientific">Bombilactobacillus mellifer</name>
    <dbReference type="NCBI Taxonomy" id="1218492"/>
    <lineage>
        <taxon>Bacteria</taxon>
        <taxon>Bacillati</taxon>
        <taxon>Bacillota</taxon>
        <taxon>Bacilli</taxon>
        <taxon>Lactobacillales</taxon>
        <taxon>Lactobacillaceae</taxon>
        <taxon>Bombilactobacillus</taxon>
    </lineage>
</organism>
<evidence type="ECO:0000256" key="1">
    <source>
        <dbReference type="SAM" id="Phobius"/>
    </source>
</evidence>
<accession>A0A0F4LUK1</accession>
<dbReference type="Proteomes" id="UP000033558">
    <property type="component" value="Unassembled WGS sequence"/>
</dbReference>
<proteinExistence type="predicted"/>
<feature type="transmembrane region" description="Helical" evidence="1">
    <location>
        <begin position="56"/>
        <end position="76"/>
    </location>
</feature>
<dbReference type="Gene3D" id="1.20.144.10">
    <property type="entry name" value="Phosphatidic acid phosphatase type 2/haloperoxidase"/>
    <property type="match status" value="1"/>
</dbReference>
<protein>
    <recommendedName>
        <fullName evidence="2">Phosphatidic acid phosphatase type 2/haloperoxidase domain-containing protein</fullName>
    </recommendedName>
</protein>
<evidence type="ECO:0000259" key="2">
    <source>
        <dbReference type="SMART" id="SM00014"/>
    </source>
</evidence>
<feature type="transmembrane region" description="Helical" evidence="1">
    <location>
        <begin position="175"/>
        <end position="194"/>
    </location>
</feature>
<gene>
    <name evidence="3" type="ORF">JG30_05210</name>
</gene>
<comment type="caution">
    <text evidence="3">The sequence shown here is derived from an EMBL/GenBank/DDBJ whole genome shotgun (WGS) entry which is preliminary data.</text>
</comment>
<feature type="transmembrane region" description="Helical" evidence="1">
    <location>
        <begin position="83"/>
        <end position="103"/>
    </location>
</feature>
<dbReference type="STRING" id="1218492.JG30_05210"/>
<name>A0A0F4LUK1_9LACO</name>
<dbReference type="Pfam" id="PF01569">
    <property type="entry name" value="PAP2"/>
    <property type="match status" value="1"/>
</dbReference>
<evidence type="ECO:0000313" key="4">
    <source>
        <dbReference type="Proteomes" id="UP000033558"/>
    </source>
</evidence>
<sequence length="208" mass="23570">MQTSRKLKQILTIFLIFIILCSLVQLHHPVINLLDQWGFHFTDALPASSHQFWKQITALGAPSTICWVTVILVLLAQNWSQRLFLSSAVFFNLATAHWLKLLFCRPRPQLHHLIHVSGYSFPSGHANAITVLVLAIYLLYWQKKPPKGAALVGTLVVVGVLLSRVVLHVHYLSDVLAGSLYAIATTELIWWLFFDNQSIISYYANPKD</sequence>
<dbReference type="PANTHER" id="PTHR14969">
    <property type="entry name" value="SPHINGOSINE-1-PHOSPHATE PHOSPHOHYDROLASE"/>
    <property type="match status" value="1"/>
</dbReference>
<keyword evidence="1" id="KW-1133">Transmembrane helix</keyword>
<keyword evidence="1" id="KW-0472">Membrane</keyword>
<feature type="transmembrane region" description="Helical" evidence="1">
    <location>
        <begin position="148"/>
        <end position="169"/>
    </location>
</feature>
<keyword evidence="1" id="KW-0812">Transmembrane</keyword>